<evidence type="ECO:0000256" key="1">
    <source>
        <dbReference type="ARBA" id="ARBA00004123"/>
    </source>
</evidence>
<evidence type="ECO:0000256" key="4">
    <source>
        <dbReference type="ARBA" id="ARBA00023242"/>
    </source>
</evidence>
<evidence type="ECO:0000313" key="6">
    <source>
        <dbReference type="EMBL" id="JAI35568.1"/>
    </source>
</evidence>
<dbReference type="EMBL" id="GDHF01016746">
    <property type="protein sequence ID" value="JAI35568.1"/>
    <property type="molecule type" value="Transcribed_RNA"/>
</dbReference>
<evidence type="ECO:0000259" key="5">
    <source>
        <dbReference type="SMART" id="SM00993"/>
    </source>
</evidence>
<keyword evidence="4" id="KW-0539">Nucleus</keyword>
<dbReference type="PANTHER" id="PTHR31200:SF1">
    <property type="entry name" value="INO80 COMPLEX SUBUNIT C"/>
    <property type="match status" value="1"/>
</dbReference>
<dbReference type="GO" id="GO:0031011">
    <property type="term" value="C:Ino80 complex"/>
    <property type="evidence" value="ECO:0007669"/>
    <property type="project" value="InterPro"/>
</dbReference>
<gene>
    <name evidence="6" type="primary">Ino80c</name>
    <name evidence="6" type="ORF">c0_g2_i1</name>
</gene>
<dbReference type="GO" id="GO:0006338">
    <property type="term" value="P:chromatin remodeling"/>
    <property type="evidence" value="ECO:0007669"/>
    <property type="project" value="InterPro"/>
</dbReference>
<dbReference type="Pfam" id="PF08265">
    <property type="entry name" value="YL1_C"/>
    <property type="match status" value="1"/>
</dbReference>
<accession>A0A0K8V9R4</accession>
<dbReference type="SMART" id="SM00993">
    <property type="entry name" value="YL1_C"/>
    <property type="match status" value="1"/>
</dbReference>
<dbReference type="OrthoDB" id="49520at2759"/>
<comment type="subcellular location">
    <subcellularLocation>
        <location evidence="1">Nucleus</location>
    </subcellularLocation>
</comment>
<keyword evidence="2" id="KW-0805">Transcription regulation</keyword>
<proteinExistence type="predicted"/>
<dbReference type="InterPro" id="IPR029525">
    <property type="entry name" value="INO80C/Ies6"/>
</dbReference>
<dbReference type="GeneID" id="108974929"/>
<dbReference type="PANTHER" id="PTHR31200">
    <property type="entry name" value="INO80 COMPLEX SUBUNIT C"/>
    <property type="match status" value="1"/>
</dbReference>
<protein>
    <submittedName>
        <fullName evidence="6">INO80 complex subunit C</fullName>
    </submittedName>
</protein>
<evidence type="ECO:0000256" key="3">
    <source>
        <dbReference type="ARBA" id="ARBA00023163"/>
    </source>
</evidence>
<evidence type="ECO:0000256" key="2">
    <source>
        <dbReference type="ARBA" id="ARBA00023015"/>
    </source>
</evidence>
<organism evidence="6">
    <name type="scientific">Bactrocera latifrons</name>
    <name type="common">Malaysian fruit fly</name>
    <name type="synonym">Chaetodacus latifrons</name>
    <dbReference type="NCBI Taxonomy" id="174628"/>
    <lineage>
        <taxon>Eukaryota</taxon>
        <taxon>Metazoa</taxon>
        <taxon>Ecdysozoa</taxon>
        <taxon>Arthropoda</taxon>
        <taxon>Hexapoda</taxon>
        <taxon>Insecta</taxon>
        <taxon>Pterygota</taxon>
        <taxon>Neoptera</taxon>
        <taxon>Endopterygota</taxon>
        <taxon>Diptera</taxon>
        <taxon>Brachycera</taxon>
        <taxon>Muscomorpha</taxon>
        <taxon>Tephritoidea</taxon>
        <taxon>Tephritidae</taxon>
        <taxon>Bactrocera</taxon>
        <taxon>Bactrocera</taxon>
    </lineage>
</organism>
<sequence>MSEEPPKIRFKNPQYSYIEPGGKKHVFKSLKQILAVEKTQQWPEGTMSYTSFNAPPSLRPPKKYSDISGLIAPYTDPHSKLRFANSEEYTVVKTLPSDIVAGYLALRGASSIVG</sequence>
<dbReference type="InterPro" id="IPR013272">
    <property type="entry name" value="Vps72/YL1_C"/>
</dbReference>
<name>A0A0K8V9R4_BACLA</name>
<reference evidence="6" key="1">
    <citation type="submission" date="2015-06" db="EMBL/GenBank/DDBJ databases">
        <authorList>
            <person name="Hoefler B.C."/>
            <person name="Straight P.D."/>
        </authorList>
    </citation>
    <scope>NUCLEOTIDE SEQUENCE</scope>
</reference>
<dbReference type="AlphaFoldDB" id="A0A0K8V9R4"/>
<keyword evidence="3" id="KW-0804">Transcription</keyword>
<feature type="domain" description="Vps72/YL1 C-terminal" evidence="5">
    <location>
        <begin position="63"/>
        <end position="92"/>
    </location>
</feature>